<evidence type="ECO:0000256" key="1">
    <source>
        <dbReference type="SAM" id="Phobius"/>
    </source>
</evidence>
<dbReference type="EMBL" id="CH474009">
    <property type="protein sequence ID" value="EDL97686.1"/>
    <property type="molecule type" value="Genomic_DNA"/>
</dbReference>
<protein>
    <submittedName>
        <fullName evidence="2">RCG42853</fullName>
    </submittedName>
</protein>
<evidence type="ECO:0000313" key="2">
    <source>
        <dbReference type="EMBL" id="EDL97686.1"/>
    </source>
</evidence>
<feature type="transmembrane region" description="Helical" evidence="1">
    <location>
        <begin position="15"/>
        <end position="34"/>
    </location>
</feature>
<sequence length="49" mass="5765">MTDGHFDMFLDLPCWNFIILASIFISFPSCLIHIQYRQCLMKILVLKTS</sequence>
<reference evidence="2 3" key="1">
    <citation type="submission" date="2005-09" db="EMBL/GenBank/DDBJ databases">
        <authorList>
            <person name="Mural R.J."/>
            <person name="Li P.W."/>
            <person name="Adams M.D."/>
            <person name="Amanatides P.G."/>
            <person name="Baden-Tillson H."/>
            <person name="Barnstead M."/>
            <person name="Chin S.H."/>
            <person name="Dew I."/>
            <person name="Evans C.A."/>
            <person name="Ferriera S."/>
            <person name="Flanigan M."/>
            <person name="Fosler C."/>
            <person name="Glodek A."/>
            <person name="Gu Z."/>
            <person name="Holt R.A."/>
            <person name="Jennings D."/>
            <person name="Kraft C.L."/>
            <person name="Lu F."/>
            <person name="Nguyen T."/>
            <person name="Nusskern D.R."/>
            <person name="Pfannkoch C.M."/>
            <person name="Sitter C."/>
            <person name="Sutton G.G."/>
            <person name="Venter J.C."/>
            <person name="Wang Z."/>
            <person name="Woodage T."/>
            <person name="Zheng X.H."/>
            <person name="Zhong F."/>
        </authorList>
    </citation>
    <scope>NUCLEOTIDE SEQUENCE [LARGE SCALE GENOMIC DNA]</scope>
    <source>
        <strain>BN</strain>
        <strain evidence="3">Sprague-Dawley</strain>
    </source>
</reference>
<keyword evidence="1" id="KW-0812">Transmembrane</keyword>
<proteinExistence type="predicted"/>
<gene>
    <name evidence="2" type="ORF">rCG_42853</name>
</gene>
<keyword evidence="1" id="KW-0472">Membrane</keyword>
<organism evidence="2 3">
    <name type="scientific">Rattus norvegicus</name>
    <name type="common">Rat</name>
    <dbReference type="NCBI Taxonomy" id="10116"/>
    <lineage>
        <taxon>Eukaryota</taxon>
        <taxon>Metazoa</taxon>
        <taxon>Chordata</taxon>
        <taxon>Craniata</taxon>
        <taxon>Vertebrata</taxon>
        <taxon>Euteleostomi</taxon>
        <taxon>Mammalia</taxon>
        <taxon>Eutheria</taxon>
        <taxon>Euarchontoglires</taxon>
        <taxon>Glires</taxon>
        <taxon>Rodentia</taxon>
        <taxon>Myomorpha</taxon>
        <taxon>Muroidea</taxon>
        <taxon>Muridae</taxon>
        <taxon>Murinae</taxon>
        <taxon>Rattus</taxon>
    </lineage>
</organism>
<evidence type="ECO:0000313" key="3">
    <source>
        <dbReference type="Proteomes" id="UP000234681"/>
    </source>
</evidence>
<dbReference type="Proteomes" id="UP000234681">
    <property type="component" value="Chromosome X"/>
</dbReference>
<dbReference type="AlphaFoldDB" id="A6JZU9"/>
<accession>A6JZU9</accession>
<keyword evidence="1" id="KW-1133">Transmembrane helix</keyword>
<name>A6JZU9_RAT</name>